<evidence type="ECO:0000313" key="2">
    <source>
        <dbReference type="EMBL" id="OYN89002.1"/>
    </source>
</evidence>
<dbReference type="OrthoDB" id="3728246at2"/>
<dbReference type="SUPFAM" id="SSF46894">
    <property type="entry name" value="C-terminal effector domain of the bipartite response regulators"/>
    <property type="match status" value="1"/>
</dbReference>
<reference evidence="2 3" key="1">
    <citation type="submission" date="2017-07" db="EMBL/GenBank/DDBJ databases">
        <title>Draft whole genome sequences of clinical Proprionibacteriaceae strains.</title>
        <authorList>
            <person name="Bernier A.-M."/>
            <person name="Bernard K."/>
            <person name="Domingo M.-C."/>
        </authorList>
    </citation>
    <scope>NUCLEOTIDE SEQUENCE [LARGE SCALE GENOMIC DNA]</scope>
    <source>
        <strain evidence="2 3">NML 150081</strain>
    </source>
</reference>
<feature type="domain" description="HTH luxR-type" evidence="1">
    <location>
        <begin position="283"/>
        <end position="344"/>
    </location>
</feature>
<dbReference type="AlphaFoldDB" id="A0A255EHT8"/>
<dbReference type="SMART" id="SM00421">
    <property type="entry name" value="HTH_LUXR"/>
    <property type="match status" value="1"/>
</dbReference>
<dbReference type="PROSITE" id="PS50043">
    <property type="entry name" value="HTH_LUXR_2"/>
    <property type="match status" value="1"/>
</dbReference>
<evidence type="ECO:0000313" key="3">
    <source>
        <dbReference type="Proteomes" id="UP000216300"/>
    </source>
</evidence>
<dbReference type="InterPro" id="IPR000792">
    <property type="entry name" value="Tscrpt_reg_LuxR_C"/>
</dbReference>
<protein>
    <recommendedName>
        <fullName evidence="1">HTH luxR-type domain-containing protein</fullName>
    </recommendedName>
</protein>
<gene>
    <name evidence="2" type="ORF">CGZ91_12055</name>
</gene>
<dbReference type="Gene3D" id="1.10.10.10">
    <property type="entry name" value="Winged helix-like DNA-binding domain superfamily/Winged helix DNA-binding domain"/>
    <property type="match status" value="2"/>
</dbReference>
<dbReference type="InterPro" id="IPR051797">
    <property type="entry name" value="TrmB-like"/>
</dbReference>
<dbReference type="InterPro" id="IPR016032">
    <property type="entry name" value="Sig_transdc_resp-reg_C-effctor"/>
</dbReference>
<organism evidence="2 3">
    <name type="scientific">Parenemella sanctibonifatiensis</name>
    <dbReference type="NCBI Taxonomy" id="2016505"/>
    <lineage>
        <taxon>Bacteria</taxon>
        <taxon>Bacillati</taxon>
        <taxon>Actinomycetota</taxon>
        <taxon>Actinomycetes</taxon>
        <taxon>Propionibacteriales</taxon>
        <taxon>Propionibacteriaceae</taxon>
        <taxon>Parenemella</taxon>
    </lineage>
</organism>
<dbReference type="Proteomes" id="UP000216300">
    <property type="component" value="Unassembled WGS sequence"/>
</dbReference>
<keyword evidence="3" id="KW-1185">Reference proteome</keyword>
<accession>A0A255EHT8</accession>
<comment type="caution">
    <text evidence="2">The sequence shown here is derived from an EMBL/GenBank/DDBJ whole genome shotgun (WGS) entry which is preliminary data.</text>
</comment>
<evidence type="ECO:0000259" key="1">
    <source>
        <dbReference type="PROSITE" id="PS50043"/>
    </source>
</evidence>
<dbReference type="InterPro" id="IPR036388">
    <property type="entry name" value="WH-like_DNA-bd_sf"/>
</dbReference>
<dbReference type="GO" id="GO:0006355">
    <property type="term" value="P:regulation of DNA-templated transcription"/>
    <property type="evidence" value="ECO:0007669"/>
    <property type="project" value="InterPro"/>
</dbReference>
<dbReference type="PANTHER" id="PTHR34293">
    <property type="entry name" value="HTH-TYPE TRANSCRIPTIONAL REGULATOR TRMBL2"/>
    <property type="match status" value="1"/>
</dbReference>
<dbReference type="GO" id="GO:0003677">
    <property type="term" value="F:DNA binding"/>
    <property type="evidence" value="ECO:0007669"/>
    <property type="project" value="InterPro"/>
</dbReference>
<dbReference type="PANTHER" id="PTHR34293:SF1">
    <property type="entry name" value="HTH-TYPE TRANSCRIPTIONAL REGULATOR TRMBL2"/>
    <property type="match status" value="1"/>
</dbReference>
<proteinExistence type="predicted"/>
<dbReference type="CDD" id="cd06170">
    <property type="entry name" value="LuxR_C_like"/>
    <property type="match status" value="1"/>
</dbReference>
<sequence length="351" mass="37862">MIDPFRSAPPRLWATGGAMSLFASLGVDPTAEAVYLQMVNSGVASAASLAAALGQPESEVSAALATLADLGLTAPDPSEHGFRIVPPHTAVEILIGRQEEELERRRAELVLSREAATPLLDDYVRARVQQHSDLVELIDDPTVVRARLRQLVHQASEALWTTHQGPALSEAATADSLALDRELAARGVVSRNIFPRESLGPRHWNDYLEKTAELGHRVRIMSSVPVLTVIVDSKVGLVPHQGRDGTGAHVLHGEALVKPLVILFEQLWLSAVPFGSADVAQPGDTPENRLRLVAVLMAGGMKDEAIARRMDISTRTVRRLVSALLEQLGAESRFQAGVMAARLGWLTPGEE</sequence>
<name>A0A255EHT8_9ACTN</name>
<dbReference type="Pfam" id="PF00196">
    <property type="entry name" value="GerE"/>
    <property type="match status" value="1"/>
</dbReference>
<dbReference type="EMBL" id="NMVJ01000010">
    <property type="protein sequence ID" value="OYN89002.1"/>
    <property type="molecule type" value="Genomic_DNA"/>
</dbReference>